<reference evidence="3" key="1">
    <citation type="submission" date="2024-06" db="EMBL/GenBank/DDBJ databases">
        <title>Multi-omics analyses provide insights into the biosynthesis of the anticancer antibiotic pleurotin in Hohenbuehelia grisea.</title>
        <authorList>
            <person name="Weaver J.A."/>
            <person name="Alberti F."/>
        </authorList>
    </citation>
    <scope>NUCLEOTIDE SEQUENCE [LARGE SCALE GENOMIC DNA]</scope>
    <source>
        <strain evidence="3">T-177</strain>
    </source>
</reference>
<comment type="caution">
    <text evidence="2">The sequence shown here is derived from an EMBL/GenBank/DDBJ whole genome shotgun (WGS) entry which is preliminary data.</text>
</comment>
<evidence type="ECO:0000313" key="3">
    <source>
        <dbReference type="Proteomes" id="UP001556367"/>
    </source>
</evidence>
<name>A0ABR3IS19_9AGAR</name>
<organism evidence="2 3">
    <name type="scientific">Hohenbuehelia grisea</name>
    <dbReference type="NCBI Taxonomy" id="104357"/>
    <lineage>
        <taxon>Eukaryota</taxon>
        <taxon>Fungi</taxon>
        <taxon>Dikarya</taxon>
        <taxon>Basidiomycota</taxon>
        <taxon>Agaricomycotina</taxon>
        <taxon>Agaricomycetes</taxon>
        <taxon>Agaricomycetidae</taxon>
        <taxon>Agaricales</taxon>
        <taxon>Pleurotineae</taxon>
        <taxon>Pleurotaceae</taxon>
        <taxon>Hohenbuehelia</taxon>
    </lineage>
</organism>
<proteinExistence type="predicted"/>
<accession>A0ABR3IS19</accession>
<dbReference type="EMBL" id="JASNQZ010000015">
    <property type="protein sequence ID" value="KAL0946084.1"/>
    <property type="molecule type" value="Genomic_DNA"/>
</dbReference>
<sequence>MSPVPNSDNSADRGAQSFQRNHANARDHNHSLHQSQFQSHGFTDSVEASPPYSCLLHDGAASFWTPLTMRISRGNSSHRDEPISARASRIVSLMFRSSRPDATQSLPKRLLARVPRYTPVR</sequence>
<feature type="compositionally biased region" description="Polar residues" evidence="1">
    <location>
        <begin position="32"/>
        <end position="42"/>
    </location>
</feature>
<evidence type="ECO:0000313" key="2">
    <source>
        <dbReference type="EMBL" id="KAL0946084.1"/>
    </source>
</evidence>
<feature type="region of interest" description="Disordered" evidence="1">
    <location>
        <begin position="1"/>
        <end position="44"/>
    </location>
</feature>
<gene>
    <name evidence="2" type="ORF">HGRIS_012354</name>
</gene>
<keyword evidence="3" id="KW-1185">Reference proteome</keyword>
<protein>
    <submittedName>
        <fullName evidence="2">Uncharacterized protein</fullName>
    </submittedName>
</protein>
<dbReference type="Proteomes" id="UP001556367">
    <property type="component" value="Unassembled WGS sequence"/>
</dbReference>
<evidence type="ECO:0000256" key="1">
    <source>
        <dbReference type="SAM" id="MobiDB-lite"/>
    </source>
</evidence>